<keyword evidence="5" id="KW-1185">Reference proteome</keyword>
<proteinExistence type="inferred from homology"/>
<evidence type="ECO:0000259" key="3">
    <source>
        <dbReference type="Pfam" id="PF25917"/>
    </source>
</evidence>
<dbReference type="InterPro" id="IPR058625">
    <property type="entry name" value="MdtA-like_BSH"/>
</dbReference>
<evidence type="ECO:0000313" key="5">
    <source>
        <dbReference type="Proteomes" id="UP001597158"/>
    </source>
</evidence>
<dbReference type="Gene3D" id="2.40.30.170">
    <property type="match status" value="1"/>
</dbReference>
<organism evidence="4 5">
    <name type="scientific">Thauera mechernichensis</name>
    <dbReference type="NCBI Taxonomy" id="82788"/>
    <lineage>
        <taxon>Bacteria</taxon>
        <taxon>Pseudomonadati</taxon>
        <taxon>Pseudomonadota</taxon>
        <taxon>Betaproteobacteria</taxon>
        <taxon>Rhodocyclales</taxon>
        <taxon>Zoogloeaceae</taxon>
        <taxon>Thauera</taxon>
    </lineage>
</organism>
<dbReference type="EMBL" id="JBHTMC010000020">
    <property type="protein sequence ID" value="MFD1264001.1"/>
    <property type="molecule type" value="Genomic_DNA"/>
</dbReference>
<dbReference type="InterPro" id="IPR006143">
    <property type="entry name" value="RND_pump_MFP"/>
</dbReference>
<dbReference type="NCBIfam" id="TIGR01730">
    <property type="entry name" value="RND_mfp"/>
    <property type="match status" value="1"/>
</dbReference>
<evidence type="ECO:0000256" key="2">
    <source>
        <dbReference type="SAM" id="SignalP"/>
    </source>
</evidence>
<dbReference type="Gene3D" id="2.40.50.100">
    <property type="match status" value="1"/>
</dbReference>
<sequence length="242" mass="26284">MSTPLVYLFSAIVAAVIFASSSFAATLPEVPVAIESRQQVVLSMGRSGKLLELVPDVGSEVQKGALVARVDSRELELQIERNNVQISYLSNLAKTTLGLVNQGLKTEDDLGRTRAEQGVLEAENRILRQQIQMSRVVAPFSGSVVERHVSKYQWVEAGMPIVEIVDNTRLRAVGDVPAEAAAGLKRGARARLVLPDLNRELDVEVEAVSAKVDLRSNTVRVIWALPKPANGVVHGMKGMVQQ</sequence>
<comment type="similarity">
    <text evidence="1">Belongs to the membrane fusion protein (MFP) (TC 8.A.1) family.</text>
</comment>
<dbReference type="Gene3D" id="1.10.287.470">
    <property type="entry name" value="Helix hairpin bin"/>
    <property type="match status" value="1"/>
</dbReference>
<name>A0ABW3WDV9_9RHOO</name>
<comment type="caution">
    <text evidence="4">The sequence shown here is derived from an EMBL/GenBank/DDBJ whole genome shotgun (WGS) entry which is preliminary data.</text>
</comment>
<gene>
    <name evidence="4" type="ORF">ACFQ4M_10430</name>
</gene>
<keyword evidence="2" id="KW-0732">Signal</keyword>
<dbReference type="PANTHER" id="PTHR30469">
    <property type="entry name" value="MULTIDRUG RESISTANCE PROTEIN MDTA"/>
    <property type="match status" value="1"/>
</dbReference>
<dbReference type="Pfam" id="PF25917">
    <property type="entry name" value="BSH_RND"/>
    <property type="match status" value="1"/>
</dbReference>
<reference evidence="5" key="1">
    <citation type="journal article" date="2019" name="Int. J. Syst. Evol. Microbiol.">
        <title>The Global Catalogue of Microorganisms (GCM) 10K type strain sequencing project: providing services to taxonomists for standard genome sequencing and annotation.</title>
        <authorList>
            <consortium name="The Broad Institute Genomics Platform"/>
            <consortium name="The Broad Institute Genome Sequencing Center for Infectious Disease"/>
            <person name="Wu L."/>
            <person name="Ma J."/>
        </authorList>
    </citation>
    <scope>NUCLEOTIDE SEQUENCE [LARGE SCALE GENOMIC DNA]</scope>
    <source>
        <strain evidence="5">CCUG 48884</strain>
    </source>
</reference>
<feature type="domain" description="Multidrug resistance protein MdtA-like barrel-sandwich hybrid" evidence="3">
    <location>
        <begin position="47"/>
        <end position="165"/>
    </location>
</feature>
<feature type="signal peptide" evidence="2">
    <location>
        <begin position="1"/>
        <end position="24"/>
    </location>
</feature>
<feature type="chain" id="PRO_5045143385" evidence="2">
    <location>
        <begin position="25"/>
        <end position="242"/>
    </location>
</feature>
<evidence type="ECO:0000313" key="4">
    <source>
        <dbReference type="EMBL" id="MFD1264001.1"/>
    </source>
</evidence>
<evidence type="ECO:0000256" key="1">
    <source>
        <dbReference type="ARBA" id="ARBA00009477"/>
    </source>
</evidence>
<protein>
    <submittedName>
        <fullName evidence="4">Efflux RND transporter periplasmic adaptor subunit</fullName>
    </submittedName>
</protein>
<dbReference type="RefSeq" id="WP_037982335.1">
    <property type="nucleotide sequence ID" value="NZ_JARQZE010000005.1"/>
</dbReference>
<dbReference type="SUPFAM" id="SSF111369">
    <property type="entry name" value="HlyD-like secretion proteins"/>
    <property type="match status" value="1"/>
</dbReference>
<dbReference type="Proteomes" id="UP001597158">
    <property type="component" value="Unassembled WGS sequence"/>
</dbReference>
<accession>A0ABW3WDV9</accession>